<dbReference type="AlphaFoldDB" id="A0A9W7DW33"/>
<evidence type="ECO:0000313" key="3">
    <source>
        <dbReference type="Proteomes" id="UP001165082"/>
    </source>
</evidence>
<feature type="compositionally biased region" description="Basic and acidic residues" evidence="1">
    <location>
        <begin position="182"/>
        <end position="198"/>
    </location>
</feature>
<reference evidence="2" key="1">
    <citation type="submission" date="2022-07" db="EMBL/GenBank/DDBJ databases">
        <title>Genome analysis of Parmales, a sister group of diatoms, reveals the evolutionary specialization of diatoms from phago-mixotrophs to photoautotrophs.</title>
        <authorList>
            <person name="Ban H."/>
            <person name="Sato S."/>
            <person name="Yoshikawa S."/>
            <person name="Kazumasa Y."/>
            <person name="Nakamura Y."/>
            <person name="Ichinomiya M."/>
            <person name="Saitoh K."/>
            <person name="Sato N."/>
            <person name="Blanc-Mathieu R."/>
            <person name="Endo H."/>
            <person name="Kuwata A."/>
            <person name="Ogata H."/>
        </authorList>
    </citation>
    <scope>NUCLEOTIDE SEQUENCE</scope>
</reference>
<organism evidence="2 3">
    <name type="scientific">Triparma retinervis</name>
    <dbReference type="NCBI Taxonomy" id="2557542"/>
    <lineage>
        <taxon>Eukaryota</taxon>
        <taxon>Sar</taxon>
        <taxon>Stramenopiles</taxon>
        <taxon>Ochrophyta</taxon>
        <taxon>Bolidophyceae</taxon>
        <taxon>Parmales</taxon>
        <taxon>Triparmaceae</taxon>
        <taxon>Triparma</taxon>
    </lineage>
</organism>
<dbReference type="Proteomes" id="UP001165082">
    <property type="component" value="Unassembled WGS sequence"/>
</dbReference>
<evidence type="ECO:0000256" key="1">
    <source>
        <dbReference type="SAM" id="MobiDB-lite"/>
    </source>
</evidence>
<gene>
    <name evidence="2" type="ORF">TrRE_jg12311</name>
</gene>
<name>A0A9W7DW33_9STRA</name>
<feature type="compositionally biased region" description="Basic and acidic residues" evidence="1">
    <location>
        <begin position="107"/>
        <end position="158"/>
    </location>
</feature>
<comment type="caution">
    <text evidence="2">The sequence shown here is derived from an EMBL/GenBank/DDBJ whole genome shotgun (WGS) entry which is preliminary data.</text>
</comment>
<feature type="region of interest" description="Disordered" evidence="1">
    <location>
        <begin position="46"/>
        <end position="201"/>
    </location>
</feature>
<dbReference type="OrthoDB" id="10650213at2759"/>
<protein>
    <submittedName>
        <fullName evidence="2">Uncharacterized protein</fullName>
    </submittedName>
</protein>
<feature type="compositionally biased region" description="Basic and acidic residues" evidence="1">
    <location>
        <begin position="46"/>
        <end position="57"/>
    </location>
</feature>
<sequence>MLVYQLSSQHPGVEICRYEEDPQAVRSAAVSRTLRRDAFMRSYRAPRDHESLAEWERSGAGNPGAEAAGVRTAERWGEGWDGEGKLKGGRDRSYTNSTHDMLAPAAEEVKKAGGEGEGRRVKETPRWLKSEGMEEVIKQTPRKEGDEDFRRGGKKRVESWGSFDDGGGGGGEGGDRPAGLGSERKNRIKNERRFEGGSEGRVLGGIGGVGELIKEAGGEGGEEEVGVRYPLAKQKFGKRVVGDKNDNLTCYGFAK</sequence>
<feature type="compositionally biased region" description="Basic and acidic residues" evidence="1">
    <location>
        <begin position="72"/>
        <end position="93"/>
    </location>
</feature>
<evidence type="ECO:0000313" key="2">
    <source>
        <dbReference type="EMBL" id="GMH57152.1"/>
    </source>
</evidence>
<dbReference type="EMBL" id="BRXZ01000905">
    <property type="protein sequence ID" value="GMH57152.1"/>
    <property type="molecule type" value="Genomic_DNA"/>
</dbReference>
<proteinExistence type="predicted"/>
<accession>A0A9W7DW33</accession>
<keyword evidence="3" id="KW-1185">Reference proteome</keyword>